<reference evidence="2 4" key="1">
    <citation type="submission" date="2015-01" db="EMBL/GenBank/DDBJ databases">
        <title>Evolution of Trichinella species and genotypes.</title>
        <authorList>
            <person name="Korhonen P.K."/>
            <person name="Edoardo P."/>
            <person name="Giuseppe L.R."/>
            <person name="Gasser R.B."/>
        </authorList>
    </citation>
    <scope>NUCLEOTIDE SEQUENCE [LARGE SCALE GENOMIC DNA]</scope>
    <source>
        <strain evidence="2">ISS3</strain>
    </source>
</reference>
<dbReference type="EMBL" id="JYDH01000620">
    <property type="protein sequence ID" value="KRY26013.1"/>
    <property type="molecule type" value="Genomic_DNA"/>
</dbReference>
<feature type="non-terminal residue" evidence="2">
    <location>
        <position position="62"/>
    </location>
</feature>
<feature type="compositionally biased region" description="Polar residues" evidence="1">
    <location>
        <begin position="53"/>
        <end position="62"/>
    </location>
</feature>
<dbReference type="AlphaFoldDB" id="A0A0V1AMD0"/>
<dbReference type="Proteomes" id="UP000054776">
    <property type="component" value="Unassembled WGS sequence"/>
</dbReference>
<proteinExistence type="predicted"/>
<name>A0A0V1AMD0_TRISP</name>
<comment type="caution">
    <text evidence="2">The sequence shown here is derived from an EMBL/GenBank/DDBJ whole genome shotgun (WGS) entry which is preliminary data.</text>
</comment>
<dbReference type="OrthoDB" id="5932237at2759"/>
<dbReference type="InParanoid" id="A0A0V1AMD0"/>
<evidence type="ECO:0000313" key="4">
    <source>
        <dbReference type="Proteomes" id="UP000054776"/>
    </source>
</evidence>
<protein>
    <submittedName>
        <fullName evidence="2">Uncharacterized protein</fullName>
    </submittedName>
</protein>
<dbReference type="EMBL" id="JYDH01000635">
    <property type="protein sequence ID" value="KRY25983.1"/>
    <property type="molecule type" value="Genomic_DNA"/>
</dbReference>
<accession>A0A0V1AMD0</accession>
<evidence type="ECO:0000313" key="3">
    <source>
        <dbReference type="EMBL" id="KRY26013.1"/>
    </source>
</evidence>
<feature type="region of interest" description="Disordered" evidence="1">
    <location>
        <begin position="39"/>
        <end position="62"/>
    </location>
</feature>
<sequence length="62" mass="7468">MRKNRFLAVRYANNDRHKRVPYRQLGRTCLLHLHMNNEEKSENAVDTKRNADGTMQNNKREK</sequence>
<feature type="compositionally biased region" description="Basic and acidic residues" evidence="1">
    <location>
        <begin position="39"/>
        <end position="51"/>
    </location>
</feature>
<organism evidence="2 4">
    <name type="scientific">Trichinella spiralis</name>
    <name type="common">Trichina worm</name>
    <dbReference type="NCBI Taxonomy" id="6334"/>
    <lineage>
        <taxon>Eukaryota</taxon>
        <taxon>Metazoa</taxon>
        <taxon>Ecdysozoa</taxon>
        <taxon>Nematoda</taxon>
        <taxon>Enoplea</taxon>
        <taxon>Dorylaimia</taxon>
        <taxon>Trichinellida</taxon>
        <taxon>Trichinellidae</taxon>
        <taxon>Trichinella</taxon>
    </lineage>
</organism>
<evidence type="ECO:0000313" key="2">
    <source>
        <dbReference type="EMBL" id="KRY25983.1"/>
    </source>
</evidence>
<keyword evidence="4" id="KW-1185">Reference proteome</keyword>
<gene>
    <name evidence="2" type="ORF">T01_13761</name>
    <name evidence="3" type="ORF">T01_8737</name>
</gene>
<evidence type="ECO:0000256" key="1">
    <source>
        <dbReference type="SAM" id="MobiDB-lite"/>
    </source>
</evidence>